<feature type="signal peptide" evidence="1">
    <location>
        <begin position="1"/>
        <end position="22"/>
    </location>
</feature>
<name>A0ABN8XGH3_9BACT</name>
<keyword evidence="3" id="KW-1185">Reference proteome</keyword>
<organism evidence="2 3">
    <name type="scientific">Candidatus Methylacidiphilum fumarolicum</name>
    <dbReference type="NCBI Taxonomy" id="591154"/>
    <lineage>
        <taxon>Bacteria</taxon>
        <taxon>Pseudomonadati</taxon>
        <taxon>Verrucomicrobiota</taxon>
        <taxon>Methylacidiphilae</taxon>
        <taxon>Methylacidiphilales</taxon>
        <taxon>Methylacidiphilaceae</taxon>
        <taxon>Methylacidiphilum (ex Ratnadevi et al. 2023)</taxon>
    </lineage>
</organism>
<protein>
    <submittedName>
        <fullName evidence="2">Uncharacterized protein</fullName>
    </submittedName>
</protein>
<keyword evidence="1" id="KW-0732">Signal</keyword>
<dbReference type="EMBL" id="OX458932">
    <property type="protein sequence ID" value="CAI9086297.1"/>
    <property type="molecule type" value="Genomic_DNA"/>
</dbReference>
<dbReference type="RefSeq" id="WP_009059333.1">
    <property type="nucleotide sequence ID" value="NZ_JAHXRZ010000007.1"/>
</dbReference>
<sequence>MNYKVLFLTFFLLILIPSAALAVVVKTPKGYRLTILPIQGGQELVEGQHVPAGKVTIGEIKEVVYGTEKKEKKIQKTKHRSRKTKK</sequence>
<evidence type="ECO:0000313" key="2">
    <source>
        <dbReference type="EMBL" id="CAI9086297.1"/>
    </source>
</evidence>
<proteinExistence type="predicted"/>
<feature type="chain" id="PRO_5046024225" evidence="1">
    <location>
        <begin position="23"/>
        <end position="86"/>
    </location>
</feature>
<reference evidence="2" key="1">
    <citation type="submission" date="2023-03" db="EMBL/GenBank/DDBJ databases">
        <authorList>
            <person name="Cremers G."/>
            <person name="Picone N."/>
        </authorList>
    </citation>
    <scope>NUCLEOTIDE SEQUENCE</scope>
    <source>
        <strain evidence="2">Sample_alias</strain>
    </source>
</reference>
<accession>A0ABN8XGH3</accession>
<gene>
    <name evidence="2" type="ORF">MFUM_1976</name>
</gene>
<evidence type="ECO:0000256" key="1">
    <source>
        <dbReference type="SAM" id="SignalP"/>
    </source>
</evidence>
<evidence type="ECO:0000313" key="3">
    <source>
        <dbReference type="Proteomes" id="UP001161497"/>
    </source>
</evidence>
<dbReference type="Proteomes" id="UP001161497">
    <property type="component" value="Chromosome"/>
</dbReference>